<dbReference type="RefSeq" id="XP_001019928.2">
    <property type="nucleotide sequence ID" value="XM_001019928.2"/>
</dbReference>
<dbReference type="InterPro" id="IPR027417">
    <property type="entry name" value="P-loop_NTPase"/>
</dbReference>
<dbReference type="Pfam" id="PF16575">
    <property type="entry name" value="CLP1_P"/>
    <property type="match status" value="2"/>
</dbReference>
<dbReference type="InterPro" id="IPR032319">
    <property type="entry name" value="CLP1_P"/>
</dbReference>
<keyword evidence="1" id="KW-0547">Nucleotide-binding</keyword>
<proteinExistence type="predicted"/>
<evidence type="ECO:0000313" key="6">
    <source>
        <dbReference type="EMBL" id="EAR99683.2"/>
    </source>
</evidence>
<feature type="domain" description="Clp1 P-loop" evidence="5">
    <location>
        <begin position="124"/>
        <end position="218"/>
    </location>
</feature>
<evidence type="ECO:0000256" key="2">
    <source>
        <dbReference type="ARBA" id="ARBA00022840"/>
    </source>
</evidence>
<dbReference type="KEGG" id="tet:TTHERM_00590200"/>
<feature type="domain" description="Clp1 N-terminal" evidence="4">
    <location>
        <begin position="18"/>
        <end position="110"/>
    </location>
</feature>
<dbReference type="Proteomes" id="UP000009168">
    <property type="component" value="Unassembled WGS sequence"/>
</dbReference>
<dbReference type="InParanoid" id="I7M8U4"/>
<dbReference type="GO" id="GO:0005524">
    <property type="term" value="F:ATP binding"/>
    <property type="evidence" value="ECO:0007669"/>
    <property type="project" value="UniProtKB-KW"/>
</dbReference>
<dbReference type="EMBL" id="GG662637">
    <property type="protein sequence ID" value="EAR99683.2"/>
    <property type="molecule type" value="Genomic_DNA"/>
</dbReference>
<dbReference type="eggNOG" id="KOG2749">
    <property type="taxonomic scope" value="Eukaryota"/>
</dbReference>
<dbReference type="Gene3D" id="2.60.120.1030">
    <property type="entry name" value="Clp1, DNA binding domain"/>
    <property type="match status" value="1"/>
</dbReference>
<reference evidence="7" key="1">
    <citation type="journal article" date="2006" name="PLoS Biol.">
        <title>Macronuclear genome sequence of the ciliate Tetrahymena thermophila, a model eukaryote.</title>
        <authorList>
            <person name="Eisen J.A."/>
            <person name="Coyne R.S."/>
            <person name="Wu M."/>
            <person name="Wu D."/>
            <person name="Thiagarajan M."/>
            <person name="Wortman J.R."/>
            <person name="Badger J.H."/>
            <person name="Ren Q."/>
            <person name="Amedeo P."/>
            <person name="Jones K.M."/>
            <person name="Tallon L.J."/>
            <person name="Delcher A.L."/>
            <person name="Salzberg S.L."/>
            <person name="Silva J.C."/>
            <person name="Haas B.J."/>
            <person name="Majoros W.H."/>
            <person name="Farzad M."/>
            <person name="Carlton J.M."/>
            <person name="Smith R.K. Jr."/>
            <person name="Garg J."/>
            <person name="Pearlman R.E."/>
            <person name="Karrer K.M."/>
            <person name="Sun L."/>
            <person name="Manning G."/>
            <person name="Elde N.C."/>
            <person name="Turkewitz A.P."/>
            <person name="Asai D.J."/>
            <person name="Wilkes D.E."/>
            <person name="Wang Y."/>
            <person name="Cai H."/>
            <person name="Collins K."/>
            <person name="Stewart B.A."/>
            <person name="Lee S.R."/>
            <person name="Wilamowska K."/>
            <person name="Weinberg Z."/>
            <person name="Ruzzo W.L."/>
            <person name="Wloga D."/>
            <person name="Gaertig J."/>
            <person name="Frankel J."/>
            <person name="Tsao C.-C."/>
            <person name="Gorovsky M.A."/>
            <person name="Keeling P.J."/>
            <person name="Waller R.F."/>
            <person name="Patron N.J."/>
            <person name="Cherry J.M."/>
            <person name="Stover N.A."/>
            <person name="Krieger C.J."/>
            <person name="del Toro C."/>
            <person name="Ryder H.F."/>
            <person name="Williamson S.C."/>
            <person name="Barbeau R.A."/>
            <person name="Hamilton E.P."/>
            <person name="Orias E."/>
        </authorList>
    </citation>
    <scope>NUCLEOTIDE SEQUENCE [LARGE SCALE GENOMIC DNA]</scope>
    <source>
        <strain evidence="7">SB210</strain>
    </source>
</reference>
<dbReference type="PANTHER" id="PTHR12755">
    <property type="entry name" value="CLEAVAGE/POLYADENYLATION FACTOR IA SUBUNIT CLP1P"/>
    <property type="match status" value="1"/>
</dbReference>
<dbReference type="GO" id="GO:0005634">
    <property type="term" value="C:nucleus"/>
    <property type="evidence" value="ECO:0007669"/>
    <property type="project" value="TreeGrafter"/>
</dbReference>
<dbReference type="Gene3D" id="3.40.50.300">
    <property type="entry name" value="P-loop containing nucleotide triphosphate hydrolases"/>
    <property type="match status" value="1"/>
</dbReference>
<dbReference type="Pfam" id="PF16573">
    <property type="entry name" value="CLP1_N"/>
    <property type="match status" value="1"/>
</dbReference>
<evidence type="ECO:0000313" key="7">
    <source>
        <dbReference type="Proteomes" id="UP000009168"/>
    </source>
</evidence>
<feature type="region of interest" description="Disordered" evidence="3">
    <location>
        <begin position="230"/>
        <end position="251"/>
    </location>
</feature>
<dbReference type="InterPro" id="IPR038239">
    <property type="entry name" value="Clp1_N_sf"/>
</dbReference>
<feature type="domain" description="Clp1 P-loop" evidence="5">
    <location>
        <begin position="273"/>
        <end position="370"/>
    </location>
</feature>
<keyword evidence="2" id="KW-0067">ATP-binding</keyword>
<dbReference type="STRING" id="312017.I7M8U4"/>
<protein>
    <submittedName>
        <fullName evidence="6">Pre-mRNA cleavage complex II protein Clp1, putative</fullName>
    </submittedName>
</protein>
<evidence type="ECO:0000259" key="4">
    <source>
        <dbReference type="Pfam" id="PF16573"/>
    </source>
</evidence>
<accession>I7M8U4</accession>
<dbReference type="InterPro" id="IPR032324">
    <property type="entry name" value="Clp1_N"/>
</dbReference>
<feature type="compositionally biased region" description="Polar residues" evidence="3">
    <location>
        <begin position="238"/>
        <end position="251"/>
    </location>
</feature>
<dbReference type="PANTHER" id="PTHR12755:SF6">
    <property type="entry name" value="POLYRIBONUCLEOTIDE 5'-HYDROXYL-KINASE CLP1"/>
    <property type="match status" value="1"/>
</dbReference>
<evidence type="ECO:0000256" key="1">
    <source>
        <dbReference type="ARBA" id="ARBA00022741"/>
    </source>
</evidence>
<evidence type="ECO:0000259" key="5">
    <source>
        <dbReference type="Pfam" id="PF16575"/>
    </source>
</evidence>
<evidence type="ECO:0000256" key="3">
    <source>
        <dbReference type="SAM" id="MobiDB-lite"/>
    </source>
</evidence>
<organism evidence="6 7">
    <name type="scientific">Tetrahymena thermophila (strain SB210)</name>
    <dbReference type="NCBI Taxonomy" id="312017"/>
    <lineage>
        <taxon>Eukaryota</taxon>
        <taxon>Sar</taxon>
        <taxon>Alveolata</taxon>
        <taxon>Ciliophora</taxon>
        <taxon>Intramacronucleata</taxon>
        <taxon>Oligohymenophorea</taxon>
        <taxon>Hymenostomatida</taxon>
        <taxon>Tetrahymenina</taxon>
        <taxon>Tetrahymenidae</taxon>
        <taxon>Tetrahymena</taxon>
    </lineage>
</organism>
<dbReference type="OrthoDB" id="258143at2759"/>
<keyword evidence="7" id="KW-1185">Reference proteome</keyword>
<dbReference type="SUPFAM" id="SSF52540">
    <property type="entry name" value="P-loop containing nucleoside triphosphate hydrolases"/>
    <property type="match status" value="1"/>
</dbReference>
<name>I7M8U4_TETTS</name>
<dbReference type="InterPro" id="IPR045116">
    <property type="entry name" value="Clp1/Grc3"/>
</dbReference>
<sequence length="504" mass="57966">MMEEQFICDEKKFIRQEVEKMREFSFNINNEDGLKLFLKEGTAEIFGRELPQYTIQQFQKGDRFSIFTWTGCVLYLEYMSHSDFFQSTDESQYPIYANINQYLHEMRSQAQDQRKIGPKILICGPNQSGKTTVSKTLTNYCCKLGWTPILVDLDPMLNTVMAGGCIGACVCKDSYPTNGIEIKNKIIFFHGYSRIQLGLLKNQIEVLGNTVQKKLQNNLEQFLKKHNLQTAPDAEGAQQKTNKQKYPSQQNIQNSTAQIKLPSGVNINQMLLLPQDKQMFSSGCIINMPPLQSREQKEVIDLIIKHFQVDVIIGLDDQVFNSLKQNQLLTNGYSVIRTTKPSGLKTKEESELVEEARKINQKLFQQYFKGLNNDIDCHNQEVNLNDLLVYRLKINEKNSLANTSMQQQKQIYERVDLSKENVTKSIVGVLNLTRSSVEKLKEEEIFEKISKSTLSLLVHLSDMRTNQPYVRLFLPGLNMENIIKENVCVIGDITWFESSSDKKK</sequence>
<dbReference type="GeneID" id="7831830"/>
<dbReference type="GO" id="GO:0006388">
    <property type="term" value="P:tRNA splicing, via endonucleolytic cleavage and ligation"/>
    <property type="evidence" value="ECO:0007669"/>
    <property type="project" value="TreeGrafter"/>
</dbReference>
<dbReference type="AlphaFoldDB" id="I7M8U4"/>
<gene>
    <name evidence="6" type="ORF">TTHERM_00590200</name>
</gene>
<dbReference type="GO" id="GO:0051731">
    <property type="term" value="F:polynucleotide 5'-hydroxyl-kinase activity"/>
    <property type="evidence" value="ECO:0007669"/>
    <property type="project" value="InterPro"/>
</dbReference>